<proteinExistence type="predicted"/>
<sequence length="54" mass="5804">MHYLAALVDLQDDGIPDTSIFVGGFAVHGGDVLLVMIQLQPGGLVLRSQRVELK</sequence>
<reference evidence="1" key="2">
    <citation type="submission" date="2020-11" db="EMBL/GenBank/DDBJ databases">
        <authorList>
            <person name="McCartney M.A."/>
            <person name="Auch B."/>
            <person name="Kono T."/>
            <person name="Mallez S."/>
            <person name="Becker A."/>
            <person name="Gohl D.M."/>
            <person name="Silverstein K.A.T."/>
            <person name="Koren S."/>
            <person name="Bechman K.B."/>
            <person name="Herman A."/>
            <person name="Abrahante J.E."/>
            <person name="Garbe J."/>
        </authorList>
    </citation>
    <scope>NUCLEOTIDE SEQUENCE</scope>
    <source>
        <strain evidence="1">Duluth1</strain>
        <tissue evidence="1">Whole animal</tissue>
    </source>
</reference>
<accession>A0A9D3YYB2</accession>
<evidence type="ECO:0000313" key="2">
    <source>
        <dbReference type="Proteomes" id="UP000828390"/>
    </source>
</evidence>
<organism evidence="1 2">
    <name type="scientific">Dreissena polymorpha</name>
    <name type="common">Zebra mussel</name>
    <name type="synonym">Mytilus polymorpha</name>
    <dbReference type="NCBI Taxonomy" id="45954"/>
    <lineage>
        <taxon>Eukaryota</taxon>
        <taxon>Metazoa</taxon>
        <taxon>Spiralia</taxon>
        <taxon>Lophotrochozoa</taxon>
        <taxon>Mollusca</taxon>
        <taxon>Bivalvia</taxon>
        <taxon>Autobranchia</taxon>
        <taxon>Heteroconchia</taxon>
        <taxon>Euheterodonta</taxon>
        <taxon>Imparidentia</taxon>
        <taxon>Neoheterodontei</taxon>
        <taxon>Myida</taxon>
        <taxon>Dreissenoidea</taxon>
        <taxon>Dreissenidae</taxon>
        <taxon>Dreissena</taxon>
    </lineage>
</organism>
<gene>
    <name evidence="1" type="ORF">DPMN_066082</name>
</gene>
<comment type="caution">
    <text evidence="1">The sequence shown here is derived from an EMBL/GenBank/DDBJ whole genome shotgun (WGS) entry which is preliminary data.</text>
</comment>
<protein>
    <submittedName>
        <fullName evidence="1">Uncharacterized protein</fullName>
    </submittedName>
</protein>
<reference evidence="1" key="1">
    <citation type="journal article" date="2019" name="bioRxiv">
        <title>The Genome of the Zebra Mussel, Dreissena polymorpha: A Resource for Invasive Species Research.</title>
        <authorList>
            <person name="McCartney M.A."/>
            <person name="Auch B."/>
            <person name="Kono T."/>
            <person name="Mallez S."/>
            <person name="Zhang Y."/>
            <person name="Obille A."/>
            <person name="Becker A."/>
            <person name="Abrahante J.E."/>
            <person name="Garbe J."/>
            <person name="Badalamenti J.P."/>
            <person name="Herman A."/>
            <person name="Mangelson H."/>
            <person name="Liachko I."/>
            <person name="Sullivan S."/>
            <person name="Sone E.D."/>
            <person name="Koren S."/>
            <person name="Silverstein K.A.T."/>
            <person name="Beckman K.B."/>
            <person name="Gohl D.M."/>
        </authorList>
    </citation>
    <scope>NUCLEOTIDE SEQUENCE</scope>
    <source>
        <strain evidence="1">Duluth1</strain>
        <tissue evidence="1">Whole animal</tissue>
    </source>
</reference>
<dbReference type="AlphaFoldDB" id="A0A9D3YYB2"/>
<name>A0A9D3YYB2_DREPO</name>
<evidence type="ECO:0000313" key="1">
    <source>
        <dbReference type="EMBL" id="KAH3706694.1"/>
    </source>
</evidence>
<keyword evidence="2" id="KW-1185">Reference proteome</keyword>
<dbReference type="Proteomes" id="UP000828390">
    <property type="component" value="Unassembled WGS sequence"/>
</dbReference>
<dbReference type="EMBL" id="JAIWYP010000014">
    <property type="protein sequence ID" value="KAH3706694.1"/>
    <property type="molecule type" value="Genomic_DNA"/>
</dbReference>